<organism evidence="13 14">
    <name type="scientific">Streptomyces mirabilis</name>
    <dbReference type="NCBI Taxonomy" id="68239"/>
    <lineage>
        <taxon>Bacteria</taxon>
        <taxon>Bacillati</taxon>
        <taxon>Actinomycetota</taxon>
        <taxon>Actinomycetes</taxon>
        <taxon>Kitasatosporales</taxon>
        <taxon>Streptomycetaceae</taxon>
        <taxon>Streptomyces</taxon>
    </lineage>
</organism>
<dbReference type="SUPFAM" id="SSF56672">
    <property type="entry name" value="DNA/RNA polymerases"/>
    <property type="match status" value="1"/>
</dbReference>
<feature type="compositionally biased region" description="Basic and acidic residues" evidence="11">
    <location>
        <begin position="16"/>
        <end position="31"/>
    </location>
</feature>
<evidence type="ECO:0000256" key="2">
    <source>
        <dbReference type="ARBA" id="ARBA00022679"/>
    </source>
</evidence>
<dbReference type="CDD" id="cd01651">
    <property type="entry name" value="RT_G2_intron"/>
    <property type="match status" value="1"/>
</dbReference>
<dbReference type="GO" id="GO:0003964">
    <property type="term" value="F:RNA-directed DNA polymerase activity"/>
    <property type="evidence" value="ECO:0007669"/>
    <property type="project" value="UniProtKB-KW"/>
</dbReference>
<evidence type="ECO:0000256" key="8">
    <source>
        <dbReference type="ARBA" id="ARBA00025589"/>
    </source>
</evidence>
<evidence type="ECO:0000313" key="14">
    <source>
        <dbReference type="Proteomes" id="UP001257627"/>
    </source>
</evidence>
<keyword evidence="6 13" id="KW-0695">RNA-directed DNA polymerase</keyword>
<comment type="catalytic activity">
    <reaction evidence="10">
        <text>DNA(n) + a 2'-deoxyribonucleoside 5'-triphosphate = DNA(n+1) + diphosphate</text>
        <dbReference type="Rhea" id="RHEA:22508"/>
        <dbReference type="Rhea" id="RHEA-COMP:17339"/>
        <dbReference type="Rhea" id="RHEA-COMP:17340"/>
        <dbReference type="ChEBI" id="CHEBI:33019"/>
        <dbReference type="ChEBI" id="CHEBI:61560"/>
        <dbReference type="ChEBI" id="CHEBI:173112"/>
        <dbReference type="EC" id="2.7.7.49"/>
    </reaction>
</comment>
<keyword evidence="4" id="KW-0479">Metal-binding</keyword>
<evidence type="ECO:0000256" key="9">
    <source>
        <dbReference type="ARBA" id="ARBA00034120"/>
    </source>
</evidence>
<name>A0ABU3V1C8_9ACTN</name>
<proteinExistence type="inferred from homology"/>
<dbReference type="InterPro" id="IPR000123">
    <property type="entry name" value="Reverse_transcriptase_msDNA"/>
</dbReference>
<evidence type="ECO:0000256" key="11">
    <source>
        <dbReference type="SAM" id="MobiDB-lite"/>
    </source>
</evidence>
<dbReference type="Proteomes" id="UP001257627">
    <property type="component" value="Unassembled WGS sequence"/>
</dbReference>
<dbReference type="PRINTS" id="PR00866">
    <property type="entry name" value="RNADNAPOLMS"/>
</dbReference>
<evidence type="ECO:0000256" key="3">
    <source>
        <dbReference type="ARBA" id="ARBA00022695"/>
    </source>
</evidence>
<evidence type="ECO:0000256" key="5">
    <source>
        <dbReference type="ARBA" id="ARBA00022842"/>
    </source>
</evidence>
<keyword evidence="5" id="KW-0460">Magnesium</keyword>
<dbReference type="InterPro" id="IPR043502">
    <property type="entry name" value="DNA/RNA_pol_sf"/>
</dbReference>
<keyword evidence="14" id="KW-1185">Reference proteome</keyword>
<dbReference type="PANTHER" id="PTHR34047:SF8">
    <property type="entry name" value="PROTEIN YKFC"/>
    <property type="match status" value="1"/>
</dbReference>
<accession>A0ABU3V1C8</accession>
<dbReference type="Pfam" id="PF08388">
    <property type="entry name" value="GIIM"/>
    <property type="match status" value="1"/>
</dbReference>
<reference evidence="13 14" key="1">
    <citation type="submission" date="2023-02" db="EMBL/GenBank/DDBJ databases">
        <authorList>
            <person name="Maleckis M."/>
        </authorList>
    </citation>
    <scope>NUCLEOTIDE SEQUENCE [LARGE SCALE GENOMIC DNA]</scope>
    <source>
        <strain evidence="13 14">P8-A2</strain>
    </source>
</reference>
<comment type="similarity">
    <text evidence="9">Belongs to the bacterial reverse transcriptase family.</text>
</comment>
<evidence type="ECO:0000256" key="1">
    <source>
        <dbReference type="ARBA" id="ARBA00012493"/>
    </source>
</evidence>
<dbReference type="Pfam" id="PF00078">
    <property type="entry name" value="RVT_1"/>
    <property type="match status" value="1"/>
</dbReference>
<dbReference type="InterPro" id="IPR043128">
    <property type="entry name" value="Rev_trsase/Diguanyl_cyclase"/>
</dbReference>
<dbReference type="NCBIfam" id="TIGR04416">
    <property type="entry name" value="group_II_RT_mat"/>
    <property type="match status" value="1"/>
</dbReference>
<feature type="domain" description="Reverse transcriptase" evidence="12">
    <location>
        <begin position="81"/>
        <end position="307"/>
    </location>
</feature>
<gene>
    <name evidence="13" type="primary">ltrA</name>
    <name evidence="13" type="ORF">PU648_47700</name>
</gene>
<keyword evidence="7" id="KW-0051">Antiviral defense</keyword>
<evidence type="ECO:0000256" key="4">
    <source>
        <dbReference type="ARBA" id="ARBA00022723"/>
    </source>
</evidence>
<evidence type="ECO:0000256" key="6">
    <source>
        <dbReference type="ARBA" id="ARBA00022918"/>
    </source>
</evidence>
<dbReference type="EC" id="2.7.7.49" evidence="1"/>
<dbReference type="EMBL" id="JARAKF010000001">
    <property type="protein sequence ID" value="MDU8999893.1"/>
    <property type="molecule type" value="Genomic_DNA"/>
</dbReference>
<dbReference type="InterPro" id="IPR051083">
    <property type="entry name" value="GrpII_Intron_Splice-Mob/Def"/>
</dbReference>
<dbReference type="PROSITE" id="PS50878">
    <property type="entry name" value="RT_POL"/>
    <property type="match status" value="1"/>
</dbReference>
<dbReference type="PANTHER" id="PTHR34047">
    <property type="entry name" value="NUCLEAR INTRON MATURASE 1, MITOCHONDRIAL-RELATED"/>
    <property type="match status" value="1"/>
</dbReference>
<dbReference type="InterPro" id="IPR013597">
    <property type="entry name" value="Mat_intron_G2"/>
</dbReference>
<feature type="region of interest" description="Disordered" evidence="11">
    <location>
        <begin position="1"/>
        <end position="31"/>
    </location>
</feature>
<protein>
    <recommendedName>
        <fullName evidence="1">RNA-directed DNA polymerase</fullName>
        <ecNumber evidence="1">2.7.7.49</ecNumber>
    </recommendedName>
</protein>
<evidence type="ECO:0000313" key="13">
    <source>
        <dbReference type="EMBL" id="MDU8999893.1"/>
    </source>
</evidence>
<evidence type="ECO:0000259" key="12">
    <source>
        <dbReference type="PROSITE" id="PS50878"/>
    </source>
</evidence>
<comment type="caution">
    <text evidence="13">The sequence shown here is derived from an EMBL/GenBank/DDBJ whole genome shotgun (WGS) entry which is preliminary data.</text>
</comment>
<evidence type="ECO:0000256" key="7">
    <source>
        <dbReference type="ARBA" id="ARBA00023118"/>
    </source>
</evidence>
<comment type="function">
    <text evidence="8">Poorly processive, error-prone DNA polymerase involved in untargeted mutagenesis. Copies undamaged DNA at stalled replication forks, which arise in vivo from mismatched or misaligned primer ends. These misaligned primers can be extended by PolIV. Exhibits no 3'-5' exonuclease (proofreading) activity. May be involved in translesional synthesis, in conjunction with the beta clamp from PolIII.</text>
</comment>
<keyword evidence="2 13" id="KW-0808">Transferase</keyword>
<sequence>MADPQEETPVHTAALSEERSVQTAHHRTDNHRESSLWETVFSKENLLAALRRVEANRGAPGIDGMTTEELRPWIALNWPKVWAELDAGTYRPAPVRRVTIPKPNGGERMLGVPRVLDRLIQQAIAQALVPVFDPHFSGASFGFRPGRSAHQAVKVGRRAIEDGNRWAVDLDLDKFFDRVNHDALMARVARRVEDKKVLKLIRRYLEAGMMAEGEVVASEEGTPQGSPLSPLLSNVMLDDLDRELFGRGLRFVRYADDVMVFVRSERAANRVLGSVTTFIETRLKLKVNREKSKVSSVFKVSLLGFGYYRPGGKGPVKIRIDRKAVRRLKKEVRRFTSRSWGVSMEHRLEKLGRFMTGWVAYFKLADSSWTFKQLDEWTRRRLRQVRWVEWKNANNRNRMVRKLGYVIPNEIRIIAGRRKWKASRTLAMSIALDNAYWDAQGYKSFNGLWQRLGTA</sequence>
<evidence type="ECO:0000256" key="10">
    <source>
        <dbReference type="ARBA" id="ARBA00048173"/>
    </source>
</evidence>
<keyword evidence="3 13" id="KW-0548">Nucleotidyltransferase</keyword>
<dbReference type="Gene3D" id="3.30.70.270">
    <property type="match status" value="1"/>
</dbReference>
<dbReference type="InterPro" id="IPR030931">
    <property type="entry name" value="Group_II_RT_mat"/>
</dbReference>
<dbReference type="RefSeq" id="WP_316736598.1">
    <property type="nucleotide sequence ID" value="NZ_JARAKF010000001.1"/>
</dbReference>
<dbReference type="InterPro" id="IPR000477">
    <property type="entry name" value="RT_dom"/>
</dbReference>